<keyword evidence="2" id="KW-0472">Membrane</keyword>
<dbReference type="OrthoDB" id="419644at2759"/>
<protein>
    <submittedName>
        <fullName evidence="3">Uncharacterized protein</fullName>
    </submittedName>
</protein>
<feature type="transmembrane region" description="Helical" evidence="2">
    <location>
        <begin position="1104"/>
        <end position="1130"/>
    </location>
</feature>
<feature type="transmembrane region" description="Helical" evidence="2">
    <location>
        <begin position="707"/>
        <end position="736"/>
    </location>
</feature>
<evidence type="ECO:0000256" key="1">
    <source>
        <dbReference type="SAM" id="MobiDB-lite"/>
    </source>
</evidence>
<organism evidence="3 4">
    <name type="scientific">Symbiodinium necroappetens</name>
    <dbReference type="NCBI Taxonomy" id="1628268"/>
    <lineage>
        <taxon>Eukaryota</taxon>
        <taxon>Sar</taxon>
        <taxon>Alveolata</taxon>
        <taxon>Dinophyceae</taxon>
        <taxon>Suessiales</taxon>
        <taxon>Symbiodiniaceae</taxon>
        <taxon>Symbiodinium</taxon>
    </lineage>
</organism>
<accession>A0A812P308</accession>
<evidence type="ECO:0000313" key="3">
    <source>
        <dbReference type="EMBL" id="CAE7335294.1"/>
    </source>
</evidence>
<dbReference type="AlphaFoldDB" id="A0A812P308"/>
<dbReference type="Proteomes" id="UP000601435">
    <property type="component" value="Unassembled WGS sequence"/>
</dbReference>
<feature type="transmembrane region" description="Helical" evidence="2">
    <location>
        <begin position="33"/>
        <end position="57"/>
    </location>
</feature>
<proteinExistence type="predicted"/>
<name>A0A812P308_9DINO</name>
<feature type="transmembrane region" description="Helical" evidence="2">
    <location>
        <begin position="512"/>
        <end position="539"/>
    </location>
</feature>
<reference evidence="3" key="1">
    <citation type="submission" date="2021-02" db="EMBL/GenBank/DDBJ databases">
        <authorList>
            <person name="Dougan E. K."/>
            <person name="Rhodes N."/>
            <person name="Thang M."/>
            <person name="Chan C."/>
        </authorList>
    </citation>
    <scope>NUCLEOTIDE SEQUENCE</scope>
</reference>
<keyword evidence="2" id="KW-0812">Transmembrane</keyword>
<gene>
    <name evidence="3" type="ORF">SNEC2469_LOCUS8563</name>
</gene>
<keyword evidence="4" id="KW-1185">Reference proteome</keyword>
<dbReference type="EMBL" id="CAJNJA010014079">
    <property type="protein sequence ID" value="CAE7335294.1"/>
    <property type="molecule type" value="Genomic_DNA"/>
</dbReference>
<feature type="region of interest" description="Disordered" evidence="1">
    <location>
        <begin position="1166"/>
        <end position="1194"/>
    </location>
</feature>
<sequence>MDEKAAKKIVDGVHKQATMSVRRLAKRHLTHLAALRVKLCLAFLLYGISFAVIAVLFSNSEGTRELSRIEIHDVSSTSLLIWLKDCTMDLKVQDGSSISITETTTEFDPNSNQLHVDWNETADVLSITCSGPASEYGDAVTVVVEIGHTIHFQTFEVVFEPGGGRSLFRSNFSGLDNESLGDKVSASGDEGVIQMYYATMGSLSVQLDHGFVFLYEVSFTEASFVLGGQVDIYLWQETYQAGLDINIQTGDGQNTSSGLCISDWSSRPLPQISNLGGYDYVFSVGSGTNRRPMNIIRNSALSRLYLQSGVWRSQRHCNNTFDSVIRIDSQLEDSFKTWAAVAETRSELLNVWLMGPSLGSEIQSMTSDGFWIFSRFGDALMWFPSGLWNIFTLGLFTLRTSRGTFLVKDSLCTTKHDRLTTGTPDCRPKNSTETLWHQQTMERCAKALRHSLPDGLNLTNDRNGKVYYVDRTFADAVNPFPSLADQSVSIMSSSTSAFVKVDHGPDNLRGPWGLLFSIVMVILALAGGTFACAVVVTLYKMQKRRYLKARSVHLGQGNPGLRELLELENQCNLLLTLVRCLILRSPSGKGTITVQKVIEICVGHFVVMQLLVTPMVLVAILNTNNTAELRAGCNFNEWVAGGCLNVRNRGISTTMLTASITMNSIYFLNTILEYTTRYALNKAEETGDSGSRYKFAMKLRASKVYRVFVAVCLMLSLFFFCSYVVLGVIMVLLGTLLQPERLSPVLLAVGGAVIIAQQVTQKFDEFVEQAKVMAAEWLEKHADAAWKSAQEVIGQLEGVADSALNSAPIAKDALDRMGVNPDAFSAELVMGKARQAAEVVVDSAADQVYQMSAESDATGSLLHRAKDVQSSSQAMLAQVAESLPGKVVTEAEQFLQPAATALAQTMLEKLEPGSRSLLEQASTKAGVDPSAIIHTLQASSKAGVDPAVITQAVRGSGDGSFASARSLIEEASSQAGVDPSTMMQALQASTDAGVDFSVLMQGCGAADQLKDLASAAQSSIEDVKLKGVNAATLVGSGGPTGVVTDRVVEMNVPLRGIMEEAVGNSAQLLGALDDLEAGEVVESHGQSLDLENFLVMLGLSKGQLLLLNINAVLLFLSCVSFILIGSTLFLGGGIDALIPQLSATAGTLGTTVAAIRSKSKEFKNADLSSMSEAFQDATSQLQNPKQDSEEKKQQ</sequence>
<keyword evidence="2" id="KW-1133">Transmembrane helix</keyword>
<comment type="caution">
    <text evidence="3">The sequence shown here is derived from an EMBL/GenBank/DDBJ whole genome shotgun (WGS) entry which is preliminary data.</text>
</comment>
<evidence type="ECO:0000256" key="2">
    <source>
        <dbReference type="SAM" id="Phobius"/>
    </source>
</evidence>
<evidence type="ECO:0000313" key="4">
    <source>
        <dbReference type="Proteomes" id="UP000601435"/>
    </source>
</evidence>
<feature type="compositionally biased region" description="Polar residues" evidence="1">
    <location>
        <begin position="1166"/>
        <end position="1185"/>
    </location>
</feature>